<dbReference type="AlphaFoldDB" id="A0A0N4ZD57"/>
<keyword evidence="1" id="KW-1185">Reference proteome</keyword>
<evidence type="ECO:0000313" key="2">
    <source>
        <dbReference type="WBParaSite" id="PTRK_0000548900.1"/>
    </source>
</evidence>
<accession>A0A0N4ZD57</accession>
<dbReference type="Proteomes" id="UP000038045">
    <property type="component" value="Unplaced"/>
</dbReference>
<evidence type="ECO:0000313" key="1">
    <source>
        <dbReference type="Proteomes" id="UP000038045"/>
    </source>
</evidence>
<sequence length="325" mass="34177">MRLNGEQHGLSAQRDAFQGFLLQRRFSLGDRAHARVRAVGDDAVAVRQILHNLDIGEARRLEQGLDRLALVPADLDGEDALRAQDAGDLGRQVAIGLQAVRTAIQRQMRIVLAHFRVQTGDVAAGNVGRVGHHQVEAVVGEARRPVGAHEGAAVVQIQIGRVLARHGDGLCRDVGADAARAAPLGQGGQQDGARPRAQVGHVEGGVGREGADDDVHHRLGVGTRAEHVGGDVQHDLPEALAAQDARHRLAAQTTIHHGVQRQGLLGAERAVGVVQDIDTARARRRLKHQAGVDGGAVDAGGLQARLGAFPGGQQSRLGVLIGHSG</sequence>
<protein>
    <submittedName>
        <fullName evidence="2">LigA</fullName>
    </submittedName>
</protein>
<dbReference type="WBParaSite" id="PTRK_0000548900.1">
    <property type="protein sequence ID" value="PTRK_0000548900.1"/>
    <property type="gene ID" value="PTRK_0000548900"/>
</dbReference>
<proteinExistence type="predicted"/>
<name>A0A0N4ZD57_PARTI</name>
<organism evidence="1 2">
    <name type="scientific">Parastrongyloides trichosuri</name>
    <name type="common">Possum-specific nematode worm</name>
    <dbReference type="NCBI Taxonomy" id="131310"/>
    <lineage>
        <taxon>Eukaryota</taxon>
        <taxon>Metazoa</taxon>
        <taxon>Ecdysozoa</taxon>
        <taxon>Nematoda</taxon>
        <taxon>Chromadorea</taxon>
        <taxon>Rhabditida</taxon>
        <taxon>Tylenchina</taxon>
        <taxon>Panagrolaimomorpha</taxon>
        <taxon>Strongyloidoidea</taxon>
        <taxon>Strongyloididae</taxon>
        <taxon>Parastrongyloides</taxon>
    </lineage>
</organism>
<reference evidence="2" key="1">
    <citation type="submission" date="2017-02" db="UniProtKB">
        <authorList>
            <consortium name="WormBaseParasite"/>
        </authorList>
    </citation>
    <scope>IDENTIFICATION</scope>
</reference>